<gene>
    <name evidence="6" type="ORF">B0H16DRAFT_1596734</name>
</gene>
<dbReference type="Proteomes" id="UP001215598">
    <property type="component" value="Unassembled WGS sequence"/>
</dbReference>
<evidence type="ECO:0000256" key="2">
    <source>
        <dbReference type="ARBA" id="ARBA00022723"/>
    </source>
</evidence>
<dbReference type="AlphaFoldDB" id="A0AAD7HN39"/>
<evidence type="ECO:0000256" key="1">
    <source>
        <dbReference type="ARBA" id="ARBA00005495"/>
    </source>
</evidence>
<dbReference type="GO" id="GO:0016846">
    <property type="term" value="F:carbon-sulfur lyase activity"/>
    <property type="evidence" value="ECO:0007669"/>
    <property type="project" value="InterPro"/>
</dbReference>
<keyword evidence="4" id="KW-0456">Lyase</keyword>
<evidence type="ECO:0000313" key="7">
    <source>
        <dbReference type="Proteomes" id="UP001215598"/>
    </source>
</evidence>
<dbReference type="PROSITE" id="PS51891">
    <property type="entry name" value="CENP_V_GFA"/>
    <property type="match status" value="1"/>
</dbReference>
<reference evidence="6" key="1">
    <citation type="submission" date="2023-03" db="EMBL/GenBank/DDBJ databases">
        <title>Massive genome expansion in bonnet fungi (Mycena s.s.) driven by repeated elements and novel gene families across ecological guilds.</title>
        <authorList>
            <consortium name="Lawrence Berkeley National Laboratory"/>
            <person name="Harder C.B."/>
            <person name="Miyauchi S."/>
            <person name="Viragh M."/>
            <person name="Kuo A."/>
            <person name="Thoen E."/>
            <person name="Andreopoulos B."/>
            <person name="Lu D."/>
            <person name="Skrede I."/>
            <person name="Drula E."/>
            <person name="Henrissat B."/>
            <person name="Morin E."/>
            <person name="Kohler A."/>
            <person name="Barry K."/>
            <person name="LaButti K."/>
            <person name="Morin E."/>
            <person name="Salamov A."/>
            <person name="Lipzen A."/>
            <person name="Mereny Z."/>
            <person name="Hegedus B."/>
            <person name="Baldrian P."/>
            <person name="Stursova M."/>
            <person name="Weitz H."/>
            <person name="Taylor A."/>
            <person name="Grigoriev I.V."/>
            <person name="Nagy L.G."/>
            <person name="Martin F."/>
            <person name="Kauserud H."/>
        </authorList>
    </citation>
    <scope>NUCLEOTIDE SEQUENCE</scope>
    <source>
        <strain evidence="6">CBHHK182m</strain>
    </source>
</reference>
<protein>
    <submittedName>
        <fullName evidence="6">Mss4-like protein</fullName>
    </submittedName>
</protein>
<feature type="domain" description="CENP-V/GFA" evidence="5">
    <location>
        <begin position="10"/>
        <end position="141"/>
    </location>
</feature>
<dbReference type="Gene3D" id="3.90.1590.10">
    <property type="entry name" value="glutathione-dependent formaldehyde- activating enzyme (gfa)"/>
    <property type="match status" value="1"/>
</dbReference>
<comment type="caution">
    <text evidence="6">The sequence shown here is derived from an EMBL/GenBank/DDBJ whole genome shotgun (WGS) entry which is preliminary data.</text>
</comment>
<evidence type="ECO:0000256" key="3">
    <source>
        <dbReference type="ARBA" id="ARBA00022833"/>
    </source>
</evidence>
<dbReference type="PANTHER" id="PTHR33337">
    <property type="entry name" value="GFA DOMAIN-CONTAINING PROTEIN"/>
    <property type="match status" value="1"/>
</dbReference>
<name>A0AAD7HN39_9AGAR</name>
<keyword evidence="3" id="KW-0862">Zinc</keyword>
<organism evidence="6 7">
    <name type="scientific">Mycena metata</name>
    <dbReference type="NCBI Taxonomy" id="1033252"/>
    <lineage>
        <taxon>Eukaryota</taxon>
        <taxon>Fungi</taxon>
        <taxon>Dikarya</taxon>
        <taxon>Basidiomycota</taxon>
        <taxon>Agaricomycotina</taxon>
        <taxon>Agaricomycetes</taxon>
        <taxon>Agaricomycetidae</taxon>
        <taxon>Agaricales</taxon>
        <taxon>Marasmiineae</taxon>
        <taxon>Mycenaceae</taxon>
        <taxon>Mycena</taxon>
    </lineage>
</organism>
<dbReference type="InterPro" id="IPR006913">
    <property type="entry name" value="CENP-V/GFA"/>
</dbReference>
<dbReference type="EMBL" id="JARKIB010000204">
    <property type="protein sequence ID" value="KAJ7724208.1"/>
    <property type="molecule type" value="Genomic_DNA"/>
</dbReference>
<sequence>MSQSPETITRKGGCACGSVTYAVVGKPLFSIYCHCTQCQRADGAAFVASMHYTDSAYSWTYTAENEPDVEPLDGMVLYRCKKCRSCAATQFPGNKNWALRATQLERDENGKIINWEGVKPTSHIFYNTRVVDVADDLPKWEGHAGRSARLD</sequence>
<evidence type="ECO:0000313" key="6">
    <source>
        <dbReference type="EMBL" id="KAJ7724208.1"/>
    </source>
</evidence>
<evidence type="ECO:0000256" key="4">
    <source>
        <dbReference type="ARBA" id="ARBA00023239"/>
    </source>
</evidence>
<keyword evidence="2" id="KW-0479">Metal-binding</keyword>
<proteinExistence type="inferred from homology"/>
<dbReference type="SUPFAM" id="SSF51316">
    <property type="entry name" value="Mss4-like"/>
    <property type="match status" value="1"/>
</dbReference>
<dbReference type="InterPro" id="IPR011057">
    <property type="entry name" value="Mss4-like_sf"/>
</dbReference>
<evidence type="ECO:0000259" key="5">
    <source>
        <dbReference type="PROSITE" id="PS51891"/>
    </source>
</evidence>
<accession>A0AAD7HN39</accession>
<dbReference type="Pfam" id="PF04828">
    <property type="entry name" value="GFA"/>
    <property type="match status" value="1"/>
</dbReference>
<dbReference type="PANTHER" id="PTHR33337:SF40">
    <property type="entry name" value="CENP-V_GFA DOMAIN-CONTAINING PROTEIN-RELATED"/>
    <property type="match status" value="1"/>
</dbReference>
<dbReference type="GO" id="GO:0046872">
    <property type="term" value="F:metal ion binding"/>
    <property type="evidence" value="ECO:0007669"/>
    <property type="project" value="UniProtKB-KW"/>
</dbReference>
<keyword evidence="7" id="KW-1185">Reference proteome</keyword>
<comment type="similarity">
    <text evidence="1">Belongs to the Gfa family.</text>
</comment>